<evidence type="ECO:0000256" key="1">
    <source>
        <dbReference type="SAM" id="MobiDB-lite"/>
    </source>
</evidence>
<dbReference type="EMBL" id="LCWV01000039">
    <property type="protein sequence ID" value="PWI65045.1"/>
    <property type="molecule type" value="Genomic_DNA"/>
</dbReference>
<evidence type="ECO:0000313" key="3">
    <source>
        <dbReference type="Proteomes" id="UP000245956"/>
    </source>
</evidence>
<dbReference type="AlphaFoldDB" id="A0A2U3DS34"/>
<organism evidence="2 3">
    <name type="scientific">Purpureocillium lilacinum</name>
    <name type="common">Paecilomyces lilacinus</name>
    <dbReference type="NCBI Taxonomy" id="33203"/>
    <lineage>
        <taxon>Eukaryota</taxon>
        <taxon>Fungi</taxon>
        <taxon>Dikarya</taxon>
        <taxon>Ascomycota</taxon>
        <taxon>Pezizomycotina</taxon>
        <taxon>Sordariomycetes</taxon>
        <taxon>Hypocreomycetidae</taxon>
        <taxon>Hypocreales</taxon>
        <taxon>Ophiocordycipitaceae</taxon>
        <taxon>Purpureocillium</taxon>
    </lineage>
</organism>
<dbReference type="Proteomes" id="UP000245956">
    <property type="component" value="Unassembled WGS sequence"/>
</dbReference>
<comment type="caution">
    <text evidence="2">The sequence shown here is derived from an EMBL/GenBank/DDBJ whole genome shotgun (WGS) entry which is preliminary data.</text>
</comment>
<feature type="region of interest" description="Disordered" evidence="1">
    <location>
        <begin position="103"/>
        <end position="158"/>
    </location>
</feature>
<evidence type="ECO:0000313" key="2">
    <source>
        <dbReference type="EMBL" id="PWI65045.1"/>
    </source>
</evidence>
<accession>A0A2U3DS34</accession>
<proteinExistence type="predicted"/>
<gene>
    <name evidence="2" type="ORF">PCL_07457</name>
</gene>
<reference evidence="2 3" key="1">
    <citation type="journal article" date="2016" name="Front. Microbiol.">
        <title>Genome and transcriptome sequences reveal the specific parasitism of the nematophagous Purpureocillium lilacinum 36-1.</title>
        <authorList>
            <person name="Xie J."/>
            <person name="Li S."/>
            <person name="Mo C."/>
            <person name="Xiao X."/>
            <person name="Peng D."/>
            <person name="Wang G."/>
            <person name="Xiao Y."/>
        </authorList>
    </citation>
    <scope>NUCLEOTIDE SEQUENCE [LARGE SCALE GENOMIC DNA]</scope>
    <source>
        <strain evidence="2 3">36-1</strain>
    </source>
</reference>
<feature type="compositionally biased region" description="Low complexity" evidence="1">
    <location>
        <begin position="113"/>
        <end position="123"/>
    </location>
</feature>
<name>A0A2U3DS34_PURLI</name>
<protein>
    <submittedName>
        <fullName evidence="2">Uncharacterized protein</fullName>
    </submittedName>
</protein>
<sequence>MASPPLTFPQNPHIIQVCAAVIGQYSAQIGQLRSYLDSQARGNDQLRLENQALRGTISQLHNDIQQLRSRIFDYERDAQQASAWNRTQQQIIDAQRQLVASLEHDLAEARSDTPTQTSTSTQTESNYAPAVEQSYSELGLEPVKEAAEGSGWEDSGES</sequence>